<dbReference type="AlphaFoldDB" id="A0A3M3WMQ6"/>
<sequence length="179" mass="19895">MKDSRMRLFRSLILLLTLIAPTAFADGLYQVEILLFRQNGEPASTRQLVPENWDKDAQKIAANDERSPALNDLASKLQGSGNYQMLMQRAWQQSIGTEPGKVAVTSGDERLGHFPIEGTVSLAMARFTDIDAQFWVNQLDPHGVVISSERLKQTARVKNGELTYLDNGNLALLIKVSPL</sequence>
<evidence type="ECO:0000256" key="1">
    <source>
        <dbReference type="SAM" id="SignalP"/>
    </source>
</evidence>
<evidence type="ECO:0000313" key="2">
    <source>
        <dbReference type="EMBL" id="RMO58857.1"/>
    </source>
</evidence>
<dbReference type="Pfam" id="PF10972">
    <property type="entry name" value="CsiV"/>
    <property type="match status" value="1"/>
</dbReference>
<keyword evidence="1" id="KW-0732">Signal</keyword>
<name>A0A3M3WMQ6_PSEA0</name>
<accession>A0A3M3WMQ6</accession>
<protein>
    <recommendedName>
        <fullName evidence="4">Peptidoglycan-binding protein CsiV</fullName>
    </recommendedName>
</protein>
<gene>
    <name evidence="2" type="ORF">ALQ39_05686</name>
</gene>
<comment type="caution">
    <text evidence="2">The sequence shown here is derived from an EMBL/GenBank/DDBJ whole genome shotgun (WGS) entry which is preliminary data.</text>
</comment>
<organism evidence="2 3">
    <name type="scientific">Pseudomonas amygdali pv. eriobotryae</name>
    <dbReference type="NCBI Taxonomy" id="129137"/>
    <lineage>
        <taxon>Bacteria</taxon>
        <taxon>Pseudomonadati</taxon>
        <taxon>Pseudomonadota</taxon>
        <taxon>Gammaproteobacteria</taxon>
        <taxon>Pseudomonadales</taxon>
        <taxon>Pseudomonadaceae</taxon>
        <taxon>Pseudomonas</taxon>
        <taxon>Pseudomonas amygdali</taxon>
    </lineage>
</organism>
<proteinExistence type="predicted"/>
<dbReference type="InterPro" id="IPR021241">
    <property type="entry name" value="CsiV"/>
</dbReference>
<evidence type="ECO:0000313" key="3">
    <source>
        <dbReference type="Proteomes" id="UP000275613"/>
    </source>
</evidence>
<evidence type="ECO:0008006" key="4">
    <source>
        <dbReference type="Google" id="ProtNLM"/>
    </source>
</evidence>
<dbReference type="Proteomes" id="UP000275613">
    <property type="component" value="Unassembled WGS sequence"/>
</dbReference>
<feature type="signal peptide" evidence="1">
    <location>
        <begin position="1"/>
        <end position="25"/>
    </location>
</feature>
<dbReference type="EMBL" id="RBPV01000222">
    <property type="protein sequence ID" value="RMO58857.1"/>
    <property type="molecule type" value="Genomic_DNA"/>
</dbReference>
<reference evidence="2 3" key="1">
    <citation type="submission" date="2018-08" db="EMBL/GenBank/DDBJ databases">
        <title>Recombination of ecologically and evolutionarily significant loci maintains genetic cohesion in the Pseudomonas syringae species complex.</title>
        <authorList>
            <person name="Dillon M."/>
            <person name="Thakur S."/>
            <person name="Almeida R.N.D."/>
            <person name="Weir B.S."/>
            <person name="Guttman D.S."/>
        </authorList>
    </citation>
    <scope>NUCLEOTIDE SEQUENCE [LARGE SCALE GENOMIC DNA]</scope>
    <source>
        <strain evidence="2 3">ICMP 4316</strain>
    </source>
</reference>
<feature type="chain" id="PRO_5018120854" description="Peptidoglycan-binding protein CsiV" evidence="1">
    <location>
        <begin position="26"/>
        <end position="179"/>
    </location>
</feature>